<evidence type="ECO:0000256" key="1">
    <source>
        <dbReference type="SAM" id="SignalP"/>
    </source>
</evidence>
<dbReference type="AlphaFoldDB" id="A0A077Z2P1"/>
<gene>
    <name evidence="2" type="ORF">TTRE_0000225201</name>
</gene>
<feature type="signal peptide" evidence="1">
    <location>
        <begin position="1"/>
        <end position="16"/>
    </location>
</feature>
<evidence type="ECO:0000313" key="2">
    <source>
        <dbReference type="EMBL" id="CDW53983.1"/>
    </source>
</evidence>
<evidence type="ECO:0000313" key="3">
    <source>
        <dbReference type="Proteomes" id="UP000030665"/>
    </source>
</evidence>
<dbReference type="Proteomes" id="UP000030665">
    <property type="component" value="Unassembled WGS sequence"/>
</dbReference>
<keyword evidence="3" id="KW-1185">Reference proteome</keyword>
<accession>A0A077Z2P1</accession>
<dbReference type="EMBL" id="HG805876">
    <property type="protein sequence ID" value="CDW53983.1"/>
    <property type="molecule type" value="Genomic_DNA"/>
</dbReference>
<protein>
    <recommendedName>
        <fullName evidence="4">MD-2-related lipid-recognition domain-containing protein</fullName>
    </recommendedName>
</protein>
<proteinExistence type="predicted"/>
<sequence>MLLKLALISCLSTVFASCPTPASIEKTIRVQECRTGRPIFCVLNLTVTNSDGIQKYPVNIRKPFTVHIVVANNGNTVNNMLSDGDIQTYMNLLWFPCSWRSLPTFGLLNMKACVGCPLLPGINKITMLVAFFASLTKEILQAAYAVEVVARDGNHPETELACIRIEGVIEN</sequence>
<evidence type="ECO:0008006" key="4">
    <source>
        <dbReference type="Google" id="ProtNLM"/>
    </source>
</evidence>
<feature type="chain" id="PRO_5001728335" description="MD-2-related lipid-recognition domain-containing protein" evidence="1">
    <location>
        <begin position="17"/>
        <end position="171"/>
    </location>
</feature>
<dbReference type="OrthoDB" id="5856944at2759"/>
<keyword evidence="1" id="KW-0732">Signal</keyword>
<name>A0A077Z2P1_TRITR</name>
<reference evidence="2" key="1">
    <citation type="submission" date="2014-01" db="EMBL/GenBank/DDBJ databases">
        <authorList>
            <person name="Aslett M."/>
        </authorList>
    </citation>
    <scope>NUCLEOTIDE SEQUENCE</scope>
</reference>
<dbReference type="PANTHER" id="PTHR35573">
    <property type="entry name" value="PROTEIN CBG22129"/>
    <property type="match status" value="1"/>
</dbReference>
<reference evidence="2" key="2">
    <citation type="submission" date="2014-03" db="EMBL/GenBank/DDBJ databases">
        <title>The whipworm genome and dual-species transcriptomics of an intimate host-pathogen interaction.</title>
        <authorList>
            <person name="Foth B.J."/>
            <person name="Tsai I.J."/>
            <person name="Reid A.J."/>
            <person name="Bancroft A.J."/>
            <person name="Nichol S."/>
            <person name="Tracey A."/>
            <person name="Holroyd N."/>
            <person name="Cotton J.A."/>
            <person name="Stanley E.J."/>
            <person name="Zarowiecki M."/>
            <person name="Liu J.Z."/>
            <person name="Huckvale T."/>
            <person name="Cooper P.J."/>
            <person name="Grencis R.K."/>
            <person name="Berriman M."/>
        </authorList>
    </citation>
    <scope>NUCLEOTIDE SEQUENCE [LARGE SCALE GENOMIC DNA]</scope>
</reference>
<organism evidence="2 3">
    <name type="scientific">Trichuris trichiura</name>
    <name type="common">Whipworm</name>
    <name type="synonym">Trichocephalus trichiurus</name>
    <dbReference type="NCBI Taxonomy" id="36087"/>
    <lineage>
        <taxon>Eukaryota</taxon>
        <taxon>Metazoa</taxon>
        <taxon>Ecdysozoa</taxon>
        <taxon>Nematoda</taxon>
        <taxon>Enoplea</taxon>
        <taxon>Dorylaimia</taxon>
        <taxon>Trichinellida</taxon>
        <taxon>Trichuridae</taxon>
        <taxon>Trichuris</taxon>
    </lineage>
</organism>
<dbReference type="PROSITE" id="PS51257">
    <property type="entry name" value="PROKAR_LIPOPROTEIN"/>
    <property type="match status" value="1"/>
</dbReference>